<evidence type="ECO:0000313" key="2">
    <source>
        <dbReference type="EMBL" id="TDR87315.1"/>
    </source>
</evidence>
<dbReference type="SUPFAM" id="SSF52980">
    <property type="entry name" value="Restriction endonuclease-like"/>
    <property type="match status" value="1"/>
</dbReference>
<reference evidence="2 3" key="1">
    <citation type="submission" date="2019-03" db="EMBL/GenBank/DDBJ databases">
        <title>Genomic Encyclopedia of Type Strains, Phase IV (KMG-IV): sequencing the most valuable type-strain genomes for metagenomic binning, comparative biology and taxonomic classification.</title>
        <authorList>
            <person name="Goeker M."/>
        </authorList>
    </citation>
    <scope>NUCLEOTIDE SEQUENCE [LARGE SCALE GENOMIC DNA]</scope>
    <source>
        <strain evidence="2 3">DSM 25903</strain>
    </source>
</reference>
<accession>A0A4R7BS72</accession>
<feature type="domain" description="Putative restriction endonuclease" evidence="1">
    <location>
        <begin position="14"/>
        <end position="173"/>
    </location>
</feature>
<evidence type="ECO:0000259" key="1">
    <source>
        <dbReference type="Pfam" id="PF05685"/>
    </source>
</evidence>
<dbReference type="InterPro" id="IPR012296">
    <property type="entry name" value="Nuclease_put_TT1808"/>
</dbReference>
<comment type="caution">
    <text evidence="2">The sequence shown here is derived from an EMBL/GenBank/DDBJ whole genome shotgun (WGS) entry which is preliminary data.</text>
</comment>
<dbReference type="PANTHER" id="PTHR36558">
    <property type="entry name" value="GLR1098 PROTEIN"/>
    <property type="match status" value="1"/>
</dbReference>
<keyword evidence="2" id="KW-0378">Hydrolase</keyword>
<gene>
    <name evidence="2" type="ORF">EV668_4396</name>
</gene>
<keyword evidence="2" id="KW-0540">Nuclease</keyword>
<evidence type="ECO:0000313" key="3">
    <source>
        <dbReference type="Proteomes" id="UP000295122"/>
    </source>
</evidence>
<sequence>MSQALAKRPHLSVADFIEMIRPFPDEERWELLDGEPVLMAPQTERHQTVVMNLLRRIDGLAARRGCRVLPGLGLLNENIDDYAPIPDVVVRCGPPVEGGYAKDPVLLAEVLSPSTMSNDRGRKLDFYRTIASLRTILVVYQDEARIEAWQREGADWRHAVLKDPAAILPLPELGGDLRLADIYEGIGPLI</sequence>
<proteinExistence type="predicted"/>
<dbReference type="CDD" id="cd06260">
    <property type="entry name" value="DUF820-like"/>
    <property type="match status" value="1"/>
</dbReference>
<dbReference type="PANTHER" id="PTHR36558:SF1">
    <property type="entry name" value="RESTRICTION ENDONUCLEASE DOMAIN-CONTAINING PROTEIN-RELATED"/>
    <property type="match status" value="1"/>
</dbReference>
<keyword evidence="2" id="KW-0255">Endonuclease</keyword>
<dbReference type="AlphaFoldDB" id="A0A4R7BS72"/>
<dbReference type="Proteomes" id="UP000295122">
    <property type="component" value="Unassembled WGS sequence"/>
</dbReference>
<dbReference type="RefSeq" id="WP_133774137.1">
    <property type="nucleotide sequence ID" value="NZ_SNZR01000016.1"/>
</dbReference>
<protein>
    <submittedName>
        <fullName evidence="2">Uma2 family endonuclease</fullName>
    </submittedName>
</protein>
<dbReference type="Gene3D" id="3.90.1570.10">
    <property type="entry name" value="tt1808, chain A"/>
    <property type="match status" value="1"/>
</dbReference>
<organism evidence="2 3">
    <name type="scientific">Enterovirga rhinocerotis</name>
    <dbReference type="NCBI Taxonomy" id="1339210"/>
    <lineage>
        <taxon>Bacteria</taxon>
        <taxon>Pseudomonadati</taxon>
        <taxon>Pseudomonadota</taxon>
        <taxon>Alphaproteobacteria</taxon>
        <taxon>Hyphomicrobiales</taxon>
        <taxon>Methylobacteriaceae</taxon>
        <taxon>Enterovirga</taxon>
    </lineage>
</organism>
<dbReference type="Pfam" id="PF05685">
    <property type="entry name" value="Uma2"/>
    <property type="match status" value="1"/>
</dbReference>
<dbReference type="GO" id="GO:0004519">
    <property type="term" value="F:endonuclease activity"/>
    <property type="evidence" value="ECO:0007669"/>
    <property type="project" value="UniProtKB-KW"/>
</dbReference>
<dbReference type="InterPro" id="IPR011335">
    <property type="entry name" value="Restrct_endonuc-II-like"/>
</dbReference>
<dbReference type="InterPro" id="IPR008538">
    <property type="entry name" value="Uma2"/>
</dbReference>
<dbReference type="OrthoDB" id="155284at2"/>
<keyword evidence="3" id="KW-1185">Reference proteome</keyword>
<name>A0A4R7BS72_9HYPH</name>
<dbReference type="EMBL" id="SNZR01000016">
    <property type="protein sequence ID" value="TDR87315.1"/>
    <property type="molecule type" value="Genomic_DNA"/>
</dbReference>